<dbReference type="EMBL" id="VIEB01000410">
    <property type="protein sequence ID" value="TQD91724.1"/>
    <property type="molecule type" value="Genomic_DNA"/>
</dbReference>
<name>A0A540LZ12_MALBA</name>
<evidence type="ECO:0000313" key="2">
    <source>
        <dbReference type="Proteomes" id="UP000315295"/>
    </source>
</evidence>
<protein>
    <submittedName>
        <fullName evidence="1">Uncharacterized protein</fullName>
    </submittedName>
</protein>
<proteinExistence type="predicted"/>
<dbReference type="Proteomes" id="UP000315295">
    <property type="component" value="Unassembled WGS sequence"/>
</dbReference>
<organism evidence="1 2">
    <name type="scientific">Malus baccata</name>
    <name type="common">Siberian crab apple</name>
    <name type="synonym">Pyrus baccata</name>
    <dbReference type="NCBI Taxonomy" id="106549"/>
    <lineage>
        <taxon>Eukaryota</taxon>
        <taxon>Viridiplantae</taxon>
        <taxon>Streptophyta</taxon>
        <taxon>Embryophyta</taxon>
        <taxon>Tracheophyta</taxon>
        <taxon>Spermatophyta</taxon>
        <taxon>Magnoliopsida</taxon>
        <taxon>eudicotyledons</taxon>
        <taxon>Gunneridae</taxon>
        <taxon>Pentapetalae</taxon>
        <taxon>rosids</taxon>
        <taxon>fabids</taxon>
        <taxon>Rosales</taxon>
        <taxon>Rosaceae</taxon>
        <taxon>Amygdaloideae</taxon>
        <taxon>Maleae</taxon>
        <taxon>Malus</taxon>
    </lineage>
</organism>
<evidence type="ECO:0000313" key="1">
    <source>
        <dbReference type="EMBL" id="TQD91724.1"/>
    </source>
</evidence>
<keyword evidence="2" id="KW-1185">Reference proteome</keyword>
<dbReference type="AlphaFoldDB" id="A0A540LZ12"/>
<comment type="caution">
    <text evidence="1">The sequence shown here is derived from an EMBL/GenBank/DDBJ whole genome shotgun (WGS) entry which is preliminary data.</text>
</comment>
<gene>
    <name evidence="1" type="ORF">C1H46_022684</name>
</gene>
<reference evidence="1 2" key="1">
    <citation type="journal article" date="2019" name="G3 (Bethesda)">
        <title>Sequencing of a Wild Apple (Malus baccata) Genome Unravels the Differences Between Cultivated and Wild Apple Species Regarding Disease Resistance and Cold Tolerance.</title>
        <authorList>
            <person name="Chen X."/>
        </authorList>
    </citation>
    <scope>NUCLEOTIDE SEQUENCE [LARGE SCALE GENOMIC DNA]</scope>
    <source>
        <strain evidence="2">cv. Shandingzi</strain>
        <tissue evidence="1">Leaves</tissue>
    </source>
</reference>
<sequence length="52" mass="6314">MLGELSVHWNVDETNEKQWKYLDDLFKMHFQQWKFDVLQDTEQGADAPEKED</sequence>
<accession>A0A540LZ12</accession>